<name>A0AA38X7Q7_9EURO</name>
<keyword evidence="3" id="KW-1185">Reference proteome</keyword>
<feature type="compositionally biased region" description="Basic and acidic residues" evidence="1">
    <location>
        <begin position="1"/>
        <end position="10"/>
    </location>
</feature>
<dbReference type="AlphaFoldDB" id="A0AA38X7Q7"/>
<sequence>MSRPDMKNRSSSEGAQNTNSDITPSITRSPTSTLSPSSSYTSASPPTNPKDHHRRAMSFGLLRSRSKSPRPPPPSDLSISPPSPLKHAQTSPVQSSKHDQHQRHRSDGAVAPPPSRSATSPTSPGIEKRDSWIQKKPRYSGSSPGGVGRHGNEWLFGGFSITGTVKEAVRARRKEEDKEGSGRG</sequence>
<accession>A0AA38X7Q7</accession>
<evidence type="ECO:0000313" key="2">
    <source>
        <dbReference type="EMBL" id="KAJ9608346.1"/>
    </source>
</evidence>
<evidence type="ECO:0000256" key="1">
    <source>
        <dbReference type="SAM" id="MobiDB-lite"/>
    </source>
</evidence>
<protein>
    <submittedName>
        <fullName evidence="2">Uncharacterized protein</fullName>
    </submittedName>
</protein>
<comment type="caution">
    <text evidence="2">The sequence shown here is derived from an EMBL/GenBank/DDBJ whole genome shotgun (WGS) entry which is preliminary data.</text>
</comment>
<feature type="compositionally biased region" description="Low complexity" evidence="1">
    <location>
        <begin position="23"/>
        <end position="45"/>
    </location>
</feature>
<reference evidence="2" key="1">
    <citation type="submission" date="2022-10" db="EMBL/GenBank/DDBJ databases">
        <title>Culturing micro-colonial fungi from biological soil crusts in the Mojave desert and describing Neophaeococcomyces mojavensis, and introducing the new genera and species Taxawa tesnikishii.</title>
        <authorList>
            <person name="Kurbessoian T."/>
            <person name="Stajich J.E."/>
        </authorList>
    </citation>
    <scope>NUCLEOTIDE SEQUENCE</scope>
    <source>
        <strain evidence="2">TK_41</strain>
    </source>
</reference>
<gene>
    <name evidence="2" type="ORF">H2200_007334</name>
</gene>
<feature type="compositionally biased region" description="Polar residues" evidence="1">
    <location>
        <begin position="11"/>
        <end position="22"/>
    </location>
</feature>
<dbReference type="Proteomes" id="UP001172673">
    <property type="component" value="Unassembled WGS sequence"/>
</dbReference>
<organism evidence="2 3">
    <name type="scientific">Cladophialophora chaetospira</name>
    <dbReference type="NCBI Taxonomy" id="386627"/>
    <lineage>
        <taxon>Eukaryota</taxon>
        <taxon>Fungi</taxon>
        <taxon>Dikarya</taxon>
        <taxon>Ascomycota</taxon>
        <taxon>Pezizomycotina</taxon>
        <taxon>Eurotiomycetes</taxon>
        <taxon>Chaetothyriomycetidae</taxon>
        <taxon>Chaetothyriales</taxon>
        <taxon>Herpotrichiellaceae</taxon>
        <taxon>Cladophialophora</taxon>
    </lineage>
</organism>
<feature type="region of interest" description="Disordered" evidence="1">
    <location>
        <begin position="1"/>
        <end position="156"/>
    </location>
</feature>
<dbReference type="EMBL" id="JAPDRK010000010">
    <property type="protein sequence ID" value="KAJ9608346.1"/>
    <property type="molecule type" value="Genomic_DNA"/>
</dbReference>
<evidence type="ECO:0000313" key="3">
    <source>
        <dbReference type="Proteomes" id="UP001172673"/>
    </source>
</evidence>
<proteinExistence type="predicted"/>